<keyword evidence="1" id="KW-0548">Nucleotidyltransferase</keyword>
<reference evidence="1" key="1">
    <citation type="journal article" date="2023" name="Front. Cell. Infect. Microbiol.">
        <title>Virome Analysis of an Ectomycorrhizal Fungus Suillus luteus Revealing Potential Evolutionary Implications.</title>
        <authorList>
            <person name="Liu H."/>
            <person name="Zhang Y."/>
            <person name="Liu Y."/>
            <person name="Xiao J."/>
            <person name="Huang Z."/>
            <person name="Li Y."/>
            <person name="Li H."/>
            <person name="Li P."/>
        </authorList>
    </citation>
    <scope>NUCLEOTIDE SEQUENCE</scope>
    <source>
        <strain evidence="1">SlNV7</strain>
    </source>
</reference>
<dbReference type="GO" id="GO:0003968">
    <property type="term" value="F:RNA-directed RNA polymerase activity"/>
    <property type="evidence" value="ECO:0007669"/>
    <property type="project" value="UniProtKB-KW"/>
</dbReference>
<keyword evidence="1" id="KW-0808">Transferase</keyword>
<evidence type="ECO:0000313" key="1">
    <source>
        <dbReference type="EMBL" id="WLK77415.1"/>
    </source>
</evidence>
<sequence>MYDLPADVPRDVSRCLTGLAWRSGRDGFAFSRFARALPLPPPKGEKDALLAAKKMATSEGSAPGWAVDSIRSFVGQRMADCSIRRPNVLPSSSSSCLELSGAKGGINGYFRQLGWRRVEEVSQKFRQDRRNPKRMLDGLLPYCQDSLGTFCCKKVRGDGTFAVADDETIRALGVLVARAERQPTSTRAVALRSAGMKFRVVGVPNALTFMEGDWIRNSCKMLPREHFIPSDGSSIPPSLIDGPRGGNFVSVDLSKATDGLYHNTVEAVVDGLRDAGAISATDLRLVKRGLGLSPNTLWSNDHVGEWVARRGSPMGTPLSFVVLSWVNAWACQAFDTCATHGDDAVGVATSDYQMEEYQIAIEAIGASVNTTKTFVSSHWFTMCEMAGQVVEKGRRTTVIPYYPPSCPAPGLRAPVAAEPRTDCVGLKRSERVMRTLFPWSNRDVRLRLPTEVGGLGYTGRGLAVSKSVRCRLAAACSRRDDKLLAESLSAKRPFREEGLFPKSMVRVPSRPGLFYKAQRAVEQSGDFTILPAGEGELVPLSKLVVEKCKRSEETYLLLGGDVHRKMDRGRPTRTKRSALFKRKEVPAIRPLSKRYGVQSLRSLAATLRALQVRVDPDIAFEILGRTPNPPAS</sequence>
<proteinExistence type="predicted"/>
<protein>
    <submittedName>
        <fullName evidence="1">RNA-dependent RNA polymerase</fullName>
    </submittedName>
</protein>
<accession>A0AA49X7Y8</accession>
<organism evidence="1">
    <name type="scientific">Suillus luteus narnavirus 7</name>
    <dbReference type="NCBI Taxonomy" id="3067826"/>
    <lineage>
        <taxon>Viruses</taxon>
        <taxon>Riboviria</taxon>
        <taxon>Orthornavirae</taxon>
        <taxon>Lenarviricota</taxon>
        <taxon>Amabiliviricetes</taxon>
        <taxon>Wolframvirales</taxon>
        <taxon>Narnaviridae</taxon>
        <taxon>Narnavirus</taxon>
    </lineage>
</organism>
<dbReference type="EMBL" id="OQ862542">
    <property type="protein sequence ID" value="WLK77415.1"/>
    <property type="molecule type" value="Genomic_RNA"/>
</dbReference>
<name>A0AA49X7Y8_9VIRU</name>
<keyword evidence="1" id="KW-0696">RNA-directed RNA polymerase</keyword>